<dbReference type="AlphaFoldDB" id="A0A1B1E559"/>
<evidence type="ECO:0000313" key="5">
    <source>
        <dbReference type="Proteomes" id="UP000092716"/>
    </source>
</evidence>
<dbReference type="InterPro" id="IPR019111">
    <property type="entry name" value="PRESA_N"/>
</dbReference>
<evidence type="ECO:0000259" key="3">
    <source>
        <dbReference type="Pfam" id="PF09687"/>
    </source>
</evidence>
<organism evidence="4 5">
    <name type="scientific">Plasmodium coatneyi</name>
    <dbReference type="NCBI Taxonomy" id="208452"/>
    <lineage>
        <taxon>Eukaryota</taxon>
        <taxon>Sar</taxon>
        <taxon>Alveolata</taxon>
        <taxon>Apicomplexa</taxon>
        <taxon>Aconoidasida</taxon>
        <taxon>Haemosporida</taxon>
        <taxon>Plasmodiidae</taxon>
        <taxon>Plasmodium</taxon>
    </lineage>
</organism>
<dbReference type="KEGG" id="pcot:PCOAH_00047610"/>
<protein>
    <recommendedName>
        <fullName evidence="3">Plasmodium RESA N-terminal domain-containing protein</fullName>
    </recommendedName>
</protein>
<evidence type="ECO:0000256" key="1">
    <source>
        <dbReference type="SAM" id="MobiDB-lite"/>
    </source>
</evidence>
<keyword evidence="2" id="KW-0732">Signal</keyword>
<dbReference type="RefSeq" id="XP_019916831.1">
    <property type="nucleotide sequence ID" value="XM_020061544.1"/>
</dbReference>
<feature type="signal peptide" evidence="2">
    <location>
        <begin position="1"/>
        <end position="24"/>
    </location>
</feature>
<evidence type="ECO:0000313" key="4">
    <source>
        <dbReference type="EMBL" id="ANQ10136.1"/>
    </source>
</evidence>
<feature type="region of interest" description="Disordered" evidence="1">
    <location>
        <begin position="68"/>
        <end position="89"/>
    </location>
</feature>
<evidence type="ECO:0000256" key="2">
    <source>
        <dbReference type="SAM" id="SignalP"/>
    </source>
</evidence>
<dbReference type="EMBL" id="CP016250">
    <property type="protein sequence ID" value="ANQ10136.1"/>
    <property type="molecule type" value="Genomic_DNA"/>
</dbReference>
<dbReference type="Gene3D" id="6.10.280.180">
    <property type="entry name" value="Plasmodium RESA, N-terminal helical domain"/>
    <property type="match status" value="1"/>
</dbReference>
<dbReference type="PANTHER" id="PTHR36193">
    <property type="entry name" value="PHISTB DOMAIN-CONTAINING RESA-LIKE PROTEIN 1"/>
    <property type="match status" value="1"/>
</dbReference>
<dbReference type="VEuPathDB" id="PlasmoDB:PCOAH_00047610"/>
<accession>A0A1B1E559</accession>
<dbReference type="PANTHER" id="PTHR36193:SF23">
    <property type="entry name" value="PHISTB DOMAIN-CONTAINING RESA-LIKE PROTEIN 1"/>
    <property type="match status" value="1"/>
</dbReference>
<dbReference type="GeneID" id="30911492"/>
<keyword evidence="5" id="KW-1185">Reference proteome</keyword>
<dbReference type="OrthoDB" id="387562at2759"/>
<dbReference type="Proteomes" id="UP000092716">
    <property type="component" value="Chromosome 12"/>
</dbReference>
<dbReference type="InterPro" id="IPR044885">
    <property type="entry name" value="PRESA_N_sf"/>
</dbReference>
<feature type="domain" description="Plasmodium RESA N-terminal" evidence="3">
    <location>
        <begin position="209"/>
        <end position="333"/>
    </location>
</feature>
<proteinExistence type="predicted"/>
<dbReference type="Pfam" id="PF09687">
    <property type="entry name" value="PRESAN"/>
    <property type="match status" value="1"/>
</dbReference>
<name>A0A1B1E559_9APIC</name>
<reference evidence="5" key="1">
    <citation type="submission" date="2016-06" db="EMBL/GenBank/DDBJ databases">
        <title>First high quality genome sequence of Plasmodium coatneyi using continuous long reads from single molecule, real-time sequencing.</title>
        <authorList>
            <person name="Chien J.-T."/>
            <person name="Pakala S.B."/>
            <person name="Geraldo J.A."/>
            <person name="Lapp S.A."/>
            <person name="Barnwell J.W."/>
            <person name="Kissinger J.C."/>
            <person name="Galinski M.R."/>
            <person name="Humphrey J.C."/>
        </authorList>
    </citation>
    <scope>NUCLEOTIDE SEQUENCE [LARGE SCALE GENOMIC DNA]</scope>
    <source>
        <strain evidence="5">Hackeri</strain>
    </source>
</reference>
<gene>
    <name evidence="4" type="ORF">PCOAH_00047610</name>
</gene>
<sequence length="373" mass="44347">MSFHSFKRTVMLLLGVVFILLNHQEDFKRHDVNGLLQLHNSAGRNLAAKKDGVPPQNKSELGRNKKCCVGKGVKKPTDEQVQEKKDHVGSVHMHDETYLETFQELYDEMDNDDKEERKKKKEKEKNEKHEKLNKWDKKKFQPAGYDENEYLEEVPKSNTRSSRYDEEEYIDATGELDKLLFGELELLEKYKTHRVSIFHYEMLNFDERLSDSEINNKLEEMEELPKKCELGSLYWQSYINEIHKYADVIKRLFKKFLELKKKQTTETVQKYNKKWKKCEEIIGNNFKKQRDHVNDVFSTFAEKANFNREEFKEILNDIRDSWEKVTHKVTDECVALLEEPIFVEAECIPFSSWDGILCLRNYKLCLPSKLLRV</sequence>
<feature type="chain" id="PRO_5008521632" description="Plasmodium RESA N-terminal domain-containing protein" evidence="2">
    <location>
        <begin position="25"/>
        <end position="373"/>
    </location>
</feature>
<feature type="region of interest" description="Disordered" evidence="1">
    <location>
        <begin position="113"/>
        <end position="132"/>
    </location>
</feature>
<feature type="compositionally biased region" description="Basic and acidic residues" evidence="1">
    <location>
        <begin position="123"/>
        <end position="132"/>
    </location>
</feature>
<feature type="compositionally biased region" description="Basic and acidic residues" evidence="1">
    <location>
        <begin position="75"/>
        <end position="89"/>
    </location>
</feature>